<evidence type="ECO:0000256" key="1">
    <source>
        <dbReference type="SAM" id="MobiDB-lite"/>
    </source>
</evidence>
<dbReference type="Proteomes" id="UP000018817">
    <property type="component" value="Unassembled WGS sequence"/>
</dbReference>
<keyword evidence="2" id="KW-0732">Signal</keyword>
<feature type="region of interest" description="Disordered" evidence="1">
    <location>
        <begin position="185"/>
        <end position="259"/>
    </location>
</feature>
<dbReference type="AlphaFoldDB" id="W2R1D4"/>
<dbReference type="GeneID" id="20174702"/>
<dbReference type="EMBL" id="KI669565">
    <property type="protein sequence ID" value="ETN19252.1"/>
    <property type="molecule type" value="Genomic_DNA"/>
</dbReference>
<reference evidence="3 4" key="2">
    <citation type="submission" date="2013-11" db="EMBL/GenBank/DDBJ databases">
        <title>The Genome Sequence of Phytophthora parasitica INRA-310.</title>
        <authorList>
            <consortium name="The Broad Institute Genomics Platform"/>
            <person name="Russ C."/>
            <person name="Tyler B."/>
            <person name="Panabieres F."/>
            <person name="Shan W."/>
            <person name="Tripathy S."/>
            <person name="Grunwald N."/>
            <person name="Machado M."/>
            <person name="Johnson C.S."/>
            <person name="Arredondo F."/>
            <person name="Hong C."/>
            <person name="Coffey M."/>
            <person name="Young S.K."/>
            <person name="Zeng Q."/>
            <person name="Gargeya S."/>
            <person name="Fitzgerald M."/>
            <person name="Abouelleil A."/>
            <person name="Alvarado L."/>
            <person name="Chapman S.B."/>
            <person name="Gainer-Dewar J."/>
            <person name="Goldberg J."/>
            <person name="Griggs A."/>
            <person name="Gujja S."/>
            <person name="Hansen M."/>
            <person name="Howarth C."/>
            <person name="Imamovic A."/>
            <person name="Ireland A."/>
            <person name="Larimer J."/>
            <person name="McCowan C."/>
            <person name="Murphy C."/>
            <person name="Pearson M."/>
            <person name="Poon T.W."/>
            <person name="Priest M."/>
            <person name="Roberts A."/>
            <person name="Saif S."/>
            <person name="Shea T."/>
            <person name="Sykes S."/>
            <person name="Wortman J."/>
            <person name="Nusbaum C."/>
            <person name="Birren B."/>
        </authorList>
    </citation>
    <scope>NUCLEOTIDE SEQUENCE [LARGE SCALE GENOMIC DNA]</scope>
    <source>
        <strain evidence="3 4">INRA-310</strain>
    </source>
</reference>
<feature type="compositionally biased region" description="Low complexity" evidence="1">
    <location>
        <begin position="229"/>
        <end position="241"/>
    </location>
</feature>
<dbReference type="RefSeq" id="XP_008895117.1">
    <property type="nucleotide sequence ID" value="XM_008896869.1"/>
</dbReference>
<evidence type="ECO:0000256" key="2">
    <source>
        <dbReference type="SAM" id="SignalP"/>
    </source>
</evidence>
<feature type="signal peptide" evidence="2">
    <location>
        <begin position="1"/>
        <end position="25"/>
    </location>
</feature>
<organism evidence="3 4">
    <name type="scientific">Phytophthora nicotianae (strain INRA-310)</name>
    <name type="common">Phytophthora parasitica</name>
    <dbReference type="NCBI Taxonomy" id="761204"/>
    <lineage>
        <taxon>Eukaryota</taxon>
        <taxon>Sar</taxon>
        <taxon>Stramenopiles</taxon>
        <taxon>Oomycota</taxon>
        <taxon>Peronosporomycetes</taxon>
        <taxon>Peronosporales</taxon>
        <taxon>Peronosporaceae</taxon>
        <taxon>Phytophthora</taxon>
    </lineage>
</organism>
<evidence type="ECO:0000313" key="3">
    <source>
        <dbReference type="EMBL" id="ETN19252.1"/>
    </source>
</evidence>
<dbReference type="STRING" id="761204.W2R1D4"/>
<accession>W2R1D4</accession>
<reference evidence="4" key="1">
    <citation type="submission" date="2011-12" db="EMBL/GenBank/DDBJ databases">
        <authorList>
            <consortium name="The Broad Institute Genome Sequencing Platform"/>
            <person name="Russ C."/>
            <person name="Tyler B."/>
            <person name="Panabieres F."/>
            <person name="Shan W."/>
            <person name="Tripathy S."/>
            <person name="Grunwald N."/>
            <person name="Machado M."/>
            <person name="Young S.K."/>
            <person name="Zeng Q."/>
            <person name="Gargeya S."/>
            <person name="Fitzgerald M."/>
            <person name="Haas B."/>
            <person name="Abouelleil A."/>
            <person name="Alvarado L."/>
            <person name="Arachchi H.M."/>
            <person name="Berlin A."/>
            <person name="Chapman S.B."/>
            <person name="Gearin G."/>
            <person name="Goldberg J."/>
            <person name="Griggs A."/>
            <person name="Gujja S."/>
            <person name="Hansen M."/>
            <person name="Heiman D."/>
            <person name="Howarth C."/>
            <person name="Larimer J."/>
            <person name="Lui A."/>
            <person name="MacDonald P.J.P."/>
            <person name="McCowen C."/>
            <person name="Montmayeur A."/>
            <person name="Murphy C."/>
            <person name="Neiman D."/>
            <person name="Pearson M."/>
            <person name="Priest M."/>
            <person name="Roberts A."/>
            <person name="Saif S."/>
            <person name="Shea T."/>
            <person name="Sisk P."/>
            <person name="Stolte C."/>
            <person name="Sykes S."/>
            <person name="Wortman J."/>
            <person name="Nusbaum C."/>
            <person name="Birren B."/>
        </authorList>
    </citation>
    <scope>NUCLEOTIDE SEQUENCE [LARGE SCALE GENOMIC DNA]</scope>
    <source>
        <strain evidence="4">INRA-310</strain>
    </source>
</reference>
<evidence type="ECO:0000313" key="4">
    <source>
        <dbReference type="Proteomes" id="UP000018817"/>
    </source>
</evidence>
<proteinExistence type="predicted"/>
<feature type="compositionally biased region" description="Low complexity" evidence="1">
    <location>
        <begin position="197"/>
        <end position="207"/>
    </location>
</feature>
<feature type="chain" id="PRO_5004823770" evidence="2">
    <location>
        <begin position="26"/>
        <end position="496"/>
    </location>
</feature>
<sequence>MVSTMSLFAATATAVVCLFSTHVDAHGYTLIPEAVPLVEHKKDKKISSWIVQIEPQFIDSKLYGADCEYSDPKADPKTSPSDGTATFSRGIAHHGPCEIWLDDKMVLHDDDCEKTFGTADYMTQKSVLKPIDYSSCSTSGCMYRFYWIAFQGSDNGYVRQIYRHCVPLTGPPAGQASTAITSAGSAAPNMTQTSTDNAASEAAANKAHSNENDAPKGTEATVMGTDGPATATLTSAATPAANEKRKAPHKPAPKNGKATPVGYAASAGVGDGKRAYCGKYEACEETQSHCQQHIDMCRVKVQSFVTYCHKTELNNTDDLDILEEVIRAKAYTGLEEDSSAFSFSSNMNCNGDINIVRRWLADPDVEQFGEYFLQQWLTGKFVKWQCFRTPVGWVTTNNPVETFNAKLNKTYTLRERMLMGSLLGQLQPEDGQWIKLLALARVNAFSTKASVYIFSSPPIQGLPVQQKKTLEDQIAEAAEADQSKRPILNGPALSLL</sequence>
<protein>
    <submittedName>
        <fullName evidence="3">Uncharacterized protein</fullName>
    </submittedName>
</protein>
<gene>
    <name evidence="3" type="ORF">PPTG_04617</name>
</gene>
<dbReference type="VEuPathDB" id="FungiDB:PPTG_04617"/>
<name>W2R1D4_PHYN3</name>